<organism evidence="2 3">
    <name type="scientific">Streptomyces prasinosporus</name>
    <dbReference type="NCBI Taxonomy" id="68256"/>
    <lineage>
        <taxon>Bacteria</taxon>
        <taxon>Bacillati</taxon>
        <taxon>Actinomycetota</taxon>
        <taxon>Actinomycetes</taxon>
        <taxon>Kitasatosporales</taxon>
        <taxon>Streptomycetaceae</taxon>
        <taxon>Streptomyces</taxon>
        <taxon>Streptomyces albogriseolus group</taxon>
    </lineage>
</organism>
<evidence type="ECO:0000313" key="2">
    <source>
        <dbReference type="EMBL" id="GAA3498162.1"/>
    </source>
</evidence>
<evidence type="ECO:0000256" key="1">
    <source>
        <dbReference type="SAM" id="MobiDB-lite"/>
    </source>
</evidence>
<accession>A0ABP6TUK3</accession>
<feature type="region of interest" description="Disordered" evidence="1">
    <location>
        <begin position="1"/>
        <end position="22"/>
    </location>
</feature>
<evidence type="ECO:0000313" key="3">
    <source>
        <dbReference type="Proteomes" id="UP001501455"/>
    </source>
</evidence>
<feature type="region of interest" description="Disordered" evidence="1">
    <location>
        <begin position="85"/>
        <end position="113"/>
    </location>
</feature>
<dbReference type="Proteomes" id="UP001501455">
    <property type="component" value="Unassembled WGS sequence"/>
</dbReference>
<protein>
    <submittedName>
        <fullName evidence="2">Uncharacterized protein</fullName>
    </submittedName>
</protein>
<reference evidence="3" key="1">
    <citation type="journal article" date="2019" name="Int. J. Syst. Evol. Microbiol.">
        <title>The Global Catalogue of Microorganisms (GCM) 10K type strain sequencing project: providing services to taxonomists for standard genome sequencing and annotation.</title>
        <authorList>
            <consortium name="The Broad Institute Genomics Platform"/>
            <consortium name="The Broad Institute Genome Sequencing Center for Infectious Disease"/>
            <person name="Wu L."/>
            <person name="Ma J."/>
        </authorList>
    </citation>
    <scope>NUCLEOTIDE SEQUENCE [LARGE SCALE GENOMIC DNA]</scope>
    <source>
        <strain evidence="3">JCM 4816</strain>
    </source>
</reference>
<comment type="caution">
    <text evidence="2">The sequence shown here is derived from an EMBL/GenBank/DDBJ whole genome shotgun (WGS) entry which is preliminary data.</text>
</comment>
<feature type="compositionally biased region" description="Basic and acidic residues" evidence="1">
    <location>
        <begin position="95"/>
        <end position="113"/>
    </location>
</feature>
<keyword evidence="3" id="KW-1185">Reference proteome</keyword>
<proteinExistence type="predicted"/>
<gene>
    <name evidence="2" type="ORF">GCM10019016_052650</name>
</gene>
<sequence>MDFPAPVDPPDDGQQGRFGVSQPGHQIVVELREQFVAVGTRAWGPRQGQREACGGDTLAQGGECVEQLGPYVQGHHMRRMPNFRGILKHMSMSARRQDTTDGGDDRDTGAVQA</sequence>
<dbReference type="EMBL" id="BAAAXF010000036">
    <property type="protein sequence ID" value="GAA3498162.1"/>
    <property type="molecule type" value="Genomic_DNA"/>
</dbReference>
<name>A0ABP6TUK3_9ACTN</name>